<dbReference type="SUPFAM" id="SSF47473">
    <property type="entry name" value="EF-hand"/>
    <property type="match status" value="1"/>
</dbReference>
<dbReference type="Gene3D" id="1.10.238.10">
    <property type="entry name" value="EF-hand"/>
    <property type="match status" value="2"/>
</dbReference>
<protein>
    <recommendedName>
        <fullName evidence="4">EF-hand domain-containing protein</fullName>
    </recommendedName>
</protein>
<reference evidence="2" key="1">
    <citation type="submission" date="2021-02" db="EMBL/GenBank/DDBJ databases">
        <authorList>
            <person name="Nowell W R."/>
        </authorList>
    </citation>
    <scope>NUCLEOTIDE SEQUENCE</scope>
</reference>
<dbReference type="Proteomes" id="UP000663856">
    <property type="component" value="Unassembled WGS sequence"/>
</dbReference>
<gene>
    <name evidence="2" type="ORF">WKI299_LOCUS30948</name>
</gene>
<dbReference type="EMBL" id="CAJNRF010014073">
    <property type="protein sequence ID" value="CAF2154327.1"/>
    <property type="molecule type" value="Genomic_DNA"/>
</dbReference>
<dbReference type="PROSITE" id="PS00018">
    <property type="entry name" value="EF_HAND_1"/>
    <property type="match status" value="1"/>
</dbReference>
<proteinExistence type="predicted"/>
<evidence type="ECO:0000313" key="2">
    <source>
        <dbReference type="EMBL" id="CAF2154327.1"/>
    </source>
</evidence>
<organism evidence="2 3">
    <name type="scientific">Rotaria magnacalcarata</name>
    <dbReference type="NCBI Taxonomy" id="392030"/>
    <lineage>
        <taxon>Eukaryota</taxon>
        <taxon>Metazoa</taxon>
        <taxon>Spiralia</taxon>
        <taxon>Gnathifera</taxon>
        <taxon>Rotifera</taxon>
        <taxon>Eurotatoria</taxon>
        <taxon>Bdelloidea</taxon>
        <taxon>Philodinida</taxon>
        <taxon>Philodinidae</taxon>
        <taxon>Rotaria</taxon>
    </lineage>
</organism>
<name>A0A816Y4G1_9BILA</name>
<comment type="caution">
    <text evidence="2">The sequence shown here is derived from an EMBL/GenBank/DDBJ whole genome shotgun (WGS) entry which is preliminary data.</text>
</comment>
<evidence type="ECO:0008006" key="4">
    <source>
        <dbReference type="Google" id="ProtNLM"/>
    </source>
</evidence>
<keyword evidence="1" id="KW-0106">Calcium</keyword>
<dbReference type="AlphaFoldDB" id="A0A816Y4G1"/>
<dbReference type="InterPro" id="IPR018247">
    <property type="entry name" value="EF_Hand_1_Ca_BS"/>
</dbReference>
<dbReference type="InterPro" id="IPR011992">
    <property type="entry name" value="EF-hand-dom_pair"/>
</dbReference>
<evidence type="ECO:0000313" key="3">
    <source>
        <dbReference type="Proteomes" id="UP000663856"/>
    </source>
</evidence>
<accession>A0A816Y4G1</accession>
<sequence length="129" mass="14809">MTYSRTIILYFLENFKLNISVRRQDFLEKYPSGVLDNKTFIEYCQILHLNTEIQSSLVQNFNMIDAIKDALIDFNELLIAIVLASRLQDVDVRLGIVFDTWDLSCNGKINQAELIHALTAIYDCSGVND</sequence>
<evidence type="ECO:0000256" key="1">
    <source>
        <dbReference type="ARBA" id="ARBA00022837"/>
    </source>
</evidence>